<dbReference type="EMBL" id="CP043451">
    <property type="protein sequence ID" value="QEM02567.1"/>
    <property type="molecule type" value="Genomic_DNA"/>
</dbReference>
<dbReference type="EMBL" id="CP071880">
    <property type="protein sequence ID" value="QTE48691.1"/>
    <property type="molecule type" value="Genomic_DNA"/>
</dbReference>
<evidence type="ECO:0000313" key="2">
    <source>
        <dbReference type="EMBL" id="QEM02567.1"/>
    </source>
</evidence>
<keyword evidence="1" id="KW-0812">Transmembrane</keyword>
<feature type="transmembrane region" description="Helical" evidence="1">
    <location>
        <begin position="120"/>
        <end position="142"/>
    </location>
</feature>
<feature type="transmembrane region" description="Helical" evidence="1">
    <location>
        <begin position="177"/>
        <end position="200"/>
    </location>
</feature>
<proteinExistence type="predicted"/>
<organism evidence="2 4">
    <name type="scientific">Mucilaginibacter rubeus</name>
    <dbReference type="NCBI Taxonomy" id="2027860"/>
    <lineage>
        <taxon>Bacteria</taxon>
        <taxon>Pseudomonadati</taxon>
        <taxon>Bacteroidota</taxon>
        <taxon>Sphingobacteriia</taxon>
        <taxon>Sphingobacteriales</taxon>
        <taxon>Sphingobacteriaceae</taxon>
        <taxon>Mucilaginibacter</taxon>
    </lineage>
</organism>
<name>A0AAE6JD25_9SPHI</name>
<feature type="transmembrane region" description="Helical" evidence="1">
    <location>
        <begin position="7"/>
        <end position="30"/>
    </location>
</feature>
<gene>
    <name evidence="2" type="ORF">DIU31_003185</name>
    <name evidence="3" type="ORF">J3L21_24565</name>
</gene>
<feature type="transmembrane region" description="Helical" evidence="1">
    <location>
        <begin position="154"/>
        <end position="171"/>
    </location>
</feature>
<feature type="transmembrane region" description="Helical" evidence="1">
    <location>
        <begin position="42"/>
        <end position="66"/>
    </location>
</feature>
<protein>
    <submittedName>
        <fullName evidence="2">Uncharacterized protein</fullName>
    </submittedName>
</protein>
<evidence type="ECO:0000256" key="1">
    <source>
        <dbReference type="SAM" id="Phobius"/>
    </source>
</evidence>
<evidence type="ECO:0000313" key="4">
    <source>
        <dbReference type="Proteomes" id="UP000250557"/>
    </source>
</evidence>
<dbReference type="RefSeq" id="WP_112654481.1">
    <property type="nucleotide sequence ID" value="NZ_CP043451.1"/>
</dbReference>
<evidence type="ECO:0000313" key="3">
    <source>
        <dbReference type="EMBL" id="QTE48691.1"/>
    </source>
</evidence>
<dbReference type="AlphaFoldDB" id="A0AAE6JD25"/>
<dbReference type="Proteomes" id="UP000663940">
    <property type="component" value="Chromosome"/>
</dbReference>
<dbReference type="Proteomes" id="UP000250557">
    <property type="component" value="Chromosome"/>
</dbReference>
<accession>A0AAE6JD25</accession>
<reference evidence="2 4" key="1">
    <citation type="submission" date="2019-08" db="EMBL/GenBank/DDBJ databases">
        <title>Comparative genome analysis confer to the adaptation heavy metal polluted environment.</title>
        <authorList>
            <person name="Li Y."/>
        </authorList>
    </citation>
    <scope>NUCLEOTIDE SEQUENCE [LARGE SCALE GENOMIC DNA]</scope>
    <source>
        <strain evidence="2 4">P2</strain>
    </source>
</reference>
<sequence length="209" mass="23196">MKNNIAIVGFYAAMAAFLAMVGYGIVQILQVAGVTGYPLDDILIYGFSLAIAPPFLIAILALHHIVPGDRKFWSHAALLFALLYTVYVVMMYSVQLATVIPVSLHNPSVNILTVTPHSFFWTLDALGYICMSLSTLFAAFVFKRDGAQKSLRRFLIANGLMIPLISFAYFYPHFSTWVLFIGTPWLVTAPGSVLLLAAFFRRSYLTELT</sequence>
<evidence type="ECO:0000313" key="5">
    <source>
        <dbReference type="Proteomes" id="UP000663940"/>
    </source>
</evidence>
<keyword evidence="1" id="KW-0472">Membrane</keyword>
<keyword evidence="1" id="KW-1133">Transmembrane helix</keyword>
<reference evidence="3 5" key="2">
    <citation type="submission" date="2021-03" db="EMBL/GenBank/DDBJ databases">
        <title>Mucilaginibacter strains isolated from gold and copper mining confer multi heavy-metal resistance.</title>
        <authorList>
            <person name="Li Y."/>
        </authorList>
    </citation>
    <scope>NUCLEOTIDE SEQUENCE [LARGE SCALE GENOMIC DNA]</scope>
    <source>
        <strain evidence="3 5">P2-4</strain>
    </source>
</reference>
<feature type="transmembrane region" description="Helical" evidence="1">
    <location>
        <begin position="78"/>
        <end position="100"/>
    </location>
</feature>
<keyword evidence="5" id="KW-1185">Reference proteome</keyword>